<accession>A0A7J7KQF9</accession>
<dbReference type="Proteomes" id="UP000593567">
    <property type="component" value="Unassembled WGS sequence"/>
</dbReference>
<gene>
    <name evidence="1" type="ORF">EB796_001276</name>
</gene>
<proteinExistence type="predicted"/>
<comment type="caution">
    <text evidence="1">The sequence shown here is derived from an EMBL/GenBank/DDBJ whole genome shotgun (WGS) entry which is preliminary data.</text>
</comment>
<name>A0A7J7KQF9_BUGNE</name>
<reference evidence="1" key="1">
    <citation type="submission" date="2020-06" db="EMBL/GenBank/DDBJ databases">
        <title>Draft genome of Bugula neritina, a colonial animal packing powerful symbionts and potential medicines.</title>
        <authorList>
            <person name="Rayko M."/>
        </authorList>
    </citation>
    <scope>NUCLEOTIDE SEQUENCE [LARGE SCALE GENOMIC DNA]</scope>
    <source>
        <strain evidence="1">Kwan_BN1</strain>
    </source>
</reference>
<dbReference type="AlphaFoldDB" id="A0A7J7KQF9"/>
<keyword evidence="2" id="KW-1185">Reference proteome</keyword>
<protein>
    <submittedName>
        <fullName evidence="1">Uncharacterized protein</fullName>
    </submittedName>
</protein>
<dbReference type="EMBL" id="VXIV02000145">
    <property type="protein sequence ID" value="KAF6040402.1"/>
    <property type="molecule type" value="Genomic_DNA"/>
</dbReference>
<sequence>MVVRFAVKLSFYTYRKALPLKECEILATGGVTYRHKSADLEGKSVRESCLEHLSAYATDTDDEPNDEKHDAFSEIAFDNTRLIPRTAEEAKRKAKECRRQRSLSENAASLLYNKRKY</sequence>
<evidence type="ECO:0000313" key="1">
    <source>
        <dbReference type="EMBL" id="KAF6040402.1"/>
    </source>
</evidence>
<evidence type="ECO:0000313" key="2">
    <source>
        <dbReference type="Proteomes" id="UP000593567"/>
    </source>
</evidence>
<organism evidence="1 2">
    <name type="scientific">Bugula neritina</name>
    <name type="common">Brown bryozoan</name>
    <name type="synonym">Sertularia neritina</name>
    <dbReference type="NCBI Taxonomy" id="10212"/>
    <lineage>
        <taxon>Eukaryota</taxon>
        <taxon>Metazoa</taxon>
        <taxon>Spiralia</taxon>
        <taxon>Lophotrochozoa</taxon>
        <taxon>Bryozoa</taxon>
        <taxon>Gymnolaemata</taxon>
        <taxon>Cheilostomatida</taxon>
        <taxon>Flustrina</taxon>
        <taxon>Buguloidea</taxon>
        <taxon>Bugulidae</taxon>
        <taxon>Bugula</taxon>
    </lineage>
</organism>